<protein>
    <submittedName>
        <fullName evidence="1">Uncharacterized protein</fullName>
    </submittedName>
</protein>
<reference evidence="1 2" key="1">
    <citation type="submission" date="2016-08" db="EMBL/GenBank/DDBJ databases">
        <title>A Parts List for Fungal Cellulosomes Revealed by Comparative Genomics.</title>
        <authorList>
            <consortium name="DOE Joint Genome Institute"/>
            <person name="Haitjema C.H."/>
            <person name="Gilmore S.P."/>
            <person name="Henske J.K."/>
            <person name="Solomon K.V."/>
            <person name="De Groot R."/>
            <person name="Kuo A."/>
            <person name="Mondo S.J."/>
            <person name="Salamov A.A."/>
            <person name="Labutti K."/>
            <person name="Zhao Z."/>
            <person name="Chiniquy J."/>
            <person name="Barry K."/>
            <person name="Brewer H.M."/>
            <person name="Purvine S.O."/>
            <person name="Wright A.T."/>
            <person name="Boxma B."/>
            <person name="Van Alen T."/>
            <person name="Hackstein J.H."/>
            <person name="Baker S.E."/>
            <person name="Grigoriev I.V."/>
            <person name="O'Malley M.A."/>
        </authorList>
    </citation>
    <scope>NUCLEOTIDE SEQUENCE [LARGE SCALE GENOMIC DNA]</scope>
    <source>
        <strain evidence="1 2">S4</strain>
    </source>
</reference>
<evidence type="ECO:0000313" key="1">
    <source>
        <dbReference type="EMBL" id="ORX78125.1"/>
    </source>
</evidence>
<name>A0A1Y1WXL4_9FUNG</name>
<organism evidence="1 2">
    <name type="scientific">Anaeromyces robustus</name>
    <dbReference type="NCBI Taxonomy" id="1754192"/>
    <lineage>
        <taxon>Eukaryota</taxon>
        <taxon>Fungi</taxon>
        <taxon>Fungi incertae sedis</taxon>
        <taxon>Chytridiomycota</taxon>
        <taxon>Chytridiomycota incertae sedis</taxon>
        <taxon>Neocallimastigomycetes</taxon>
        <taxon>Neocallimastigales</taxon>
        <taxon>Neocallimastigaceae</taxon>
        <taxon>Anaeromyces</taxon>
    </lineage>
</organism>
<sequence>MLIACKRQHILFNKFKTNLSTCVDADNTIGHPSRGNTDPSGFYSNALISKEFISSSKACVKINSISSDSFRVNENVRQGISIENEFCCDSMFVDNIILCVLNKLLRFVSKWIKGNDMNLGINKYATKVFKTNKALLSIQGFLKNDLIHMPLKRTLFSAKVIGQYSKKSSKLLNEVISDIVDVLFMEFPENNKTKRYIHNHCIYDDKNNKIINCENYIGGYNNDYIIDLSCTNDSECFYNKCIDNYCVFNEEPSSTHCDYVHKGFAMFQYTFLHCGKTYEDRCKHNYECSSYSCYKGICSPDFYVISDSTKHKDKLKRKQQYNNLENDTKK</sequence>
<proteinExistence type="predicted"/>
<dbReference type="AlphaFoldDB" id="A0A1Y1WXL4"/>
<reference evidence="1 2" key="2">
    <citation type="submission" date="2016-08" db="EMBL/GenBank/DDBJ databases">
        <title>Pervasive Adenine N6-methylation of Active Genes in Fungi.</title>
        <authorList>
            <consortium name="DOE Joint Genome Institute"/>
            <person name="Mondo S.J."/>
            <person name="Dannebaum R.O."/>
            <person name="Kuo R.C."/>
            <person name="Labutti K."/>
            <person name="Haridas S."/>
            <person name="Kuo A."/>
            <person name="Salamov A."/>
            <person name="Ahrendt S.R."/>
            <person name="Lipzen A."/>
            <person name="Sullivan W."/>
            <person name="Andreopoulos W.B."/>
            <person name="Clum A."/>
            <person name="Lindquist E."/>
            <person name="Daum C."/>
            <person name="Ramamoorthy G.K."/>
            <person name="Gryganskyi A."/>
            <person name="Culley D."/>
            <person name="Magnuson J.K."/>
            <person name="James T.Y."/>
            <person name="O'Malley M.A."/>
            <person name="Stajich J.E."/>
            <person name="Spatafora J.W."/>
            <person name="Visel A."/>
            <person name="Grigoriev I.V."/>
        </authorList>
    </citation>
    <scope>NUCLEOTIDE SEQUENCE [LARGE SCALE GENOMIC DNA]</scope>
    <source>
        <strain evidence="1 2">S4</strain>
    </source>
</reference>
<gene>
    <name evidence="1" type="ORF">BCR32DRAFT_282587</name>
</gene>
<accession>A0A1Y1WXL4</accession>
<keyword evidence="2" id="KW-1185">Reference proteome</keyword>
<dbReference type="OrthoDB" id="5534248at2759"/>
<comment type="caution">
    <text evidence="1">The sequence shown here is derived from an EMBL/GenBank/DDBJ whole genome shotgun (WGS) entry which is preliminary data.</text>
</comment>
<dbReference type="EMBL" id="MCFG01000222">
    <property type="protein sequence ID" value="ORX78125.1"/>
    <property type="molecule type" value="Genomic_DNA"/>
</dbReference>
<evidence type="ECO:0000313" key="2">
    <source>
        <dbReference type="Proteomes" id="UP000193944"/>
    </source>
</evidence>
<dbReference type="Proteomes" id="UP000193944">
    <property type="component" value="Unassembled WGS sequence"/>
</dbReference>